<evidence type="ECO:0000313" key="5">
    <source>
        <dbReference type="EMBL" id="MBB6731460.1"/>
    </source>
</evidence>
<dbReference type="PROSITE" id="PS00356">
    <property type="entry name" value="HTH_LACI_1"/>
    <property type="match status" value="1"/>
</dbReference>
<keyword evidence="1" id="KW-0805">Transcription regulation</keyword>
<name>A0A7X0SMJ2_9BACL</name>
<keyword evidence="3" id="KW-0804">Transcription</keyword>
<dbReference type="InterPro" id="IPR028082">
    <property type="entry name" value="Peripla_BP_I"/>
</dbReference>
<dbReference type="Pfam" id="PF13377">
    <property type="entry name" value="Peripla_BP_3"/>
    <property type="match status" value="1"/>
</dbReference>
<dbReference type="PANTHER" id="PTHR30146:SF109">
    <property type="entry name" value="HTH-TYPE TRANSCRIPTIONAL REGULATOR GALS"/>
    <property type="match status" value="1"/>
</dbReference>
<evidence type="ECO:0000256" key="2">
    <source>
        <dbReference type="ARBA" id="ARBA00023125"/>
    </source>
</evidence>
<dbReference type="GO" id="GO:0003700">
    <property type="term" value="F:DNA-binding transcription factor activity"/>
    <property type="evidence" value="ECO:0007669"/>
    <property type="project" value="TreeGrafter"/>
</dbReference>
<evidence type="ECO:0000256" key="1">
    <source>
        <dbReference type="ARBA" id="ARBA00023015"/>
    </source>
</evidence>
<dbReference type="EMBL" id="JACJVO010000012">
    <property type="protein sequence ID" value="MBB6731460.1"/>
    <property type="molecule type" value="Genomic_DNA"/>
</dbReference>
<keyword evidence="2 5" id="KW-0238">DNA-binding</keyword>
<proteinExistence type="predicted"/>
<dbReference type="CDD" id="cd06267">
    <property type="entry name" value="PBP1_LacI_sugar_binding-like"/>
    <property type="match status" value="1"/>
</dbReference>
<protein>
    <submittedName>
        <fullName evidence="5">LacI family DNA-binding transcriptional regulator</fullName>
    </submittedName>
</protein>
<accession>A0A7X0SMJ2</accession>
<evidence type="ECO:0000313" key="6">
    <source>
        <dbReference type="Proteomes" id="UP000564644"/>
    </source>
</evidence>
<dbReference type="PROSITE" id="PS50932">
    <property type="entry name" value="HTH_LACI_2"/>
    <property type="match status" value="1"/>
</dbReference>
<dbReference type="InterPro" id="IPR010982">
    <property type="entry name" value="Lambda_DNA-bd_dom_sf"/>
</dbReference>
<comment type="caution">
    <text evidence="5">The sequence shown here is derived from an EMBL/GenBank/DDBJ whole genome shotgun (WGS) entry which is preliminary data.</text>
</comment>
<feature type="domain" description="HTH lacI-type" evidence="4">
    <location>
        <begin position="6"/>
        <end position="60"/>
    </location>
</feature>
<dbReference type="AlphaFoldDB" id="A0A7X0SMJ2"/>
<sequence length="342" mass="37966">MGKGKVTIKDVAKVAGVSTGTVSYALAGDPRINEKTRKLVEEAAHKLNYIPNEVGRSLRSRKTETIAFVIPNTSSHVFSHPYFLKLLEGITEVLEEYSYNLQISTTPSEKEEAKAYDKILRSNRVDGIILSSASLKDRNILRMVESGFPVVYLGKWHHEEVLTVERDDFRGAYEAASHLAGLGRRRIVHISGPLDHQESVDRLEGYKQALSDHQILYDASLVVEKDFSREAGAAAVEELRAANVRYDGIFAGNDLMAIGALKQLKRMNIAVPEEVSVVGFDDIDMADAVTPELTTVHQPMREIGRMAAEKLLAVLQDREVPEKRSIVSTRLIIRESCGGQPQ</sequence>
<dbReference type="SUPFAM" id="SSF47413">
    <property type="entry name" value="lambda repressor-like DNA-binding domains"/>
    <property type="match status" value="1"/>
</dbReference>
<dbReference type="InterPro" id="IPR000843">
    <property type="entry name" value="HTH_LacI"/>
</dbReference>
<dbReference type="PANTHER" id="PTHR30146">
    <property type="entry name" value="LACI-RELATED TRANSCRIPTIONAL REPRESSOR"/>
    <property type="match status" value="1"/>
</dbReference>
<dbReference type="Gene3D" id="3.40.50.2300">
    <property type="match status" value="2"/>
</dbReference>
<dbReference type="Proteomes" id="UP000564644">
    <property type="component" value="Unassembled WGS sequence"/>
</dbReference>
<dbReference type="Gene3D" id="1.10.260.40">
    <property type="entry name" value="lambda repressor-like DNA-binding domains"/>
    <property type="match status" value="1"/>
</dbReference>
<dbReference type="Pfam" id="PF00356">
    <property type="entry name" value="LacI"/>
    <property type="match status" value="1"/>
</dbReference>
<dbReference type="SUPFAM" id="SSF53822">
    <property type="entry name" value="Periplasmic binding protein-like I"/>
    <property type="match status" value="1"/>
</dbReference>
<dbReference type="CDD" id="cd01392">
    <property type="entry name" value="HTH_LacI"/>
    <property type="match status" value="1"/>
</dbReference>
<dbReference type="GO" id="GO:0000976">
    <property type="term" value="F:transcription cis-regulatory region binding"/>
    <property type="evidence" value="ECO:0007669"/>
    <property type="project" value="TreeGrafter"/>
</dbReference>
<dbReference type="RefSeq" id="WP_185129132.1">
    <property type="nucleotide sequence ID" value="NZ_JACJVO010000012.1"/>
</dbReference>
<organism evidence="5 6">
    <name type="scientific">Cohnella zeiphila</name>
    <dbReference type="NCBI Taxonomy" id="2761120"/>
    <lineage>
        <taxon>Bacteria</taxon>
        <taxon>Bacillati</taxon>
        <taxon>Bacillota</taxon>
        <taxon>Bacilli</taxon>
        <taxon>Bacillales</taxon>
        <taxon>Paenibacillaceae</taxon>
        <taxon>Cohnella</taxon>
    </lineage>
</organism>
<dbReference type="SMART" id="SM00354">
    <property type="entry name" value="HTH_LACI"/>
    <property type="match status" value="1"/>
</dbReference>
<evidence type="ECO:0000256" key="3">
    <source>
        <dbReference type="ARBA" id="ARBA00023163"/>
    </source>
</evidence>
<gene>
    <name evidence="5" type="ORF">H7C18_11130</name>
</gene>
<keyword evidence="6" id="KW-1185">Reference proteome</keyword>
<evidence type="ECO:0000259" key="4">
    <source>
        <dbReference type="PROSITE" id="PS50932"/>
    </source>
</evidence>
<dbReference type="InterPro" id="IPR046335">
    <property type="entry name" value="LacI/GalR-like_sensor"/>
</dbReference>
<reference evidence="5 6" key="1">
    <citation type="submission" date="2020-08" db="EMBL/GenBank/DDBJ databases">
        <title>Cohnella phylogeny.</title>
        <authorList>
            <person name="Dunlap C."/>
        </authorList>
    </citation>
    <scope>NUCLEOTIDE SEQUENCE [LARGE SCALE GENOMIC DNA]</scope>
    <source>
        <strain evidence="5 6">CBP 2801</strain>
    </source>
</reference>